<dbReference type="PANTHER" id="PTHR43179">
    <property type="entry name" value="RHAMNOSYLTRANSFERASE WBBL"/>
    <property type="match status" value="1"/>
</dbReference>
<keyword evidence="7" id="KW-1185">Reference proteome</keyword>
<comment type="similarity">
    <text evidence="1">Belongs to the glycosyltransferase 2 family.</text>
</comment>
<reference evidence="6 7" key="1">
    <citation type="submission" date="2006-09" db="EMBL/GenBank/DDBJ databases">
        <authorList>
            <person name="Emerson D."/>
            <person name="Ferriera S."/>
            <person name="Johnson J."/>
            <person name="Kravitz S."/>
            <person name="Halpern A."/>
            <person name="Remington K."/>
            <person name="Beeson K."/>
            <person name="Tran B."/>
            <person name="Rogers Y.-H."/>
            <person name="Friedman R."/>
            <person name="Venter J.C."/>
        </authorList>
    </citation>
    <scope>NUCLEOTIDE SEQUENCE [LARGE SCALE GENOMIC DNA]</scope>
    <source>
        <strain evidence="6 7">PV-1</strain>
    </source>
</reference>
<dbReference type="RefSeq" id="WP_009850516.1">
    <property type="nucleotide sequence ID" value="NZ_DS022295.1"/>
</dbReference>
<dbReference type="Pfam" id="PF00535">
    <property type="entry name" value="Glycos_transf_2"/>
    <property type="match status" value="1"/>
</dbReference>
<feature type="domain" description="Galactosyltransferase C-terminal" evidence="5">
    <location>
        <begin position="172"/>
        <end position="225"/>
    </location>
</feature>
<dbReference type="InParanoid" id="Q0F2Q3"/>
<feature type="domain" description="Glycosyltransferase 2-like" evidence="4">
    <location>
        <begin position="7"/>
        <end position="114"/>
    </location>
</feature>
<evidence type="ECO:0000259" key="4">
    <source>
        <dbReference type="Pfam" id="PF00535"/>
    </source>
</evidence>
<evidence type="ECO:0000259" key="5">
    <source>
        <dbReference type="Pfam" id="PF02709"/>
    </source>
</evidence>
<evidence type="ECO:0000313" key="6">
    <source>
        <dbReference type="EMBL" id="EAU55497.1"/>
    </source>
</evidence>
<organism evidence="6 7">
    <name type="scientific">Mariprofundus ferrooxydans PV-1</name>
    <dbReference type="NCBI Taxonomy" id="314345"/>
    <lineage>
        <taxon>Bacteria</taxon>
        <taxon>Pseudomonadati</taxon>
        <taxon>Pseudomonadota</taxon>
        <taxon>Candidatius Mariprofundia</taxon>
        <taxon>Mariprofundales</taxon>
        <taxon>Mariprofundaceae</taxon>
        <taxon>Mariprofundus</taxon>
    </lineage>
</organism>
<dbReference type="InterPro" id="IPR027791">
    <property type="entry name" value="Galactosyl_T_C"/>
</dbReference>
<name>Q0F2Q3_9PROT</name>
<proteinExistence type="inferred from homology"/>
<dbReference type="Proteomes" id="UP000005297">
    <property type="component" value="Unassembled WGS sequence"/>
</dbReference>
<dbReference type="eggNOG" id="COG1216">
    <property type="taxonomic scope" value="Bacteria"/>
</dbReference>
<evidence type="ECO:0008006" key="8">
    <source>
        <dbReference type="Google" id="ProtNLM"/>
    </source>
</evidence>
<dbReference type="Gene3D" id="3.90.550.10">
    <property type="entry name" value="Spore Coat Polysaccharide Biosynthesis Protein SpsA, Chain A"/>
    <property type="match status" value="1"/>
</dbReference>
<comment type="caution">
    <text evidence="6">The sequence shown here is derived from an EMBL/GenBank/DDBJ whole genome shotgun (WGS) entry which is preliminary data.</text>
</comment>
<keyword evidence="3" id="KW-0808">Transferase</keyword>
<dbReference type="EMBL" id="AATS01000002">
    <property type="protein sequence ID" value="EAU55497.1"/>
    <property type="molecule type" value="Genomic_DNA"/>
</dbReference>
<evidence type="ECO:0000256" key="3">
    <source>
        <dbReference type="ARBA" id="ARBA00022679"/>
    </source>
</evidence>
<dbReference type="AlphaFoldDB" id="Q0F2Q3"/>
<accession>Q0F2Q3</accession>
<dbReference type="Pfam" id="PF02709">
    <property type="entry name" value="Glyco_transf_7C"/>
    <property type="match status" value="1"/>
</dbReference>
<protein>
    <recommendedName>
        <fullName evidence="8">Glycosyl transferase, family 2</fullName>
    </recommendedName>
</protein>
<dbReference type="HOGENOM" id="CLU_025996_24_0_0"/>
<dbReference type="InterPro" id="IPR029044">
    <property type="entry name" value="Nucleotide-diphossugar_trans"/>
</dbReference>
<dbReference type="InterPro" id="IPR001173">
    <property type="entry name" value="Glyco_trans_2-like"/>
</dbReference>
<evidence type="ECO:0000256" key="1">
    <source>
        <dbReference type="ARBA" id="ARBA00006739"/>
    </source>
</evidence>
<evidence type="ECO:0000313" key="7">
    <source>
        <dbReference type="Proteomes" id="UP000005297"/>
    </source>
</evidence>
<gene>
    <name evidence="6" type="ORF">SPV1_01077</name>
</gene>
<keyword evidence="2" id="KW-0328">Glycosyltransferase</keyword>
<evidence type="ECO:0000256" key="2">
    <source>
        <dbReference type="ARBA" id="ARBA00022676"/>
    </source>
</evidence>
<dbReference type="GO" id="GO:0016757">
    <property type="term" value="F:glycosyltransferase activity"/>
    <property type="evidence" value="ECO:0007669"/>
    <property type="project" value="UniProtKB-KW"/>
</dbReference>
<dbReference type="STRING" id="314344.AL013_01955"/>
<dbReference type="PANTHER" id="PTHR43179:SF12">
    <property type="entry name" value="GALACTOFURANOSYLTRANSFERASE GLFT2"/>
    <property type="match status" value="1"/>
</dbReference>
<dbReference type="SUPFAM" id="SSF53448">
    <property type="entry name" value="Nucleotide-diphospho-sugar transferases"/>
    <property type="match status" value="1"/>
</dbReference>
<sequence length="281" mass="31790">MPASIAVVISTYNAPDFLRLTLEGYRQQNDRHFSIYIADDGSSGETGDMIRQMQADFPVPLYHLWQEDDGFRKARIHNRVIQRINEPYTLLTDGDCIPLPGLIAAHRSHARDDCFISGSRILLSEAYTATLCSKPRFNTSRSPLSWLQQRLCGNINRLLPLLLQSSLSSPGDQLDGIRGCHLSCPTAALLRINGFDESFEGWGREDSDLAARLLHAGLRRCNLRGTPVLHLWHREFSRHRLDDNDAALQACLRERRIEALCGLKQLQESALTDNRREIADD</sequence>